<dbReference type="SUPFAM" id="SSF52540">
    <property type="entry name" value="P-loop containing nucleoside triphosphate hydrolases"/>
    <property type="match status" value="1"/>
</dbReference>
<dbReference type="InterPro" id="IPR027417">
    <property type="entry name" value="P-loop_NTPase"/>
</dbReference>
<dbReference type="GeneID" id="68867461"/>
<evidence type="ECO:0000256" key="3">
    <source>
        <dbReference type="ARBA" id="ARBA00022741"/>
    </source>
</evidence>
<keyword evidence="1" id="KW-0813">Transport</keyword>
<dbReference type="PANTHER" id="PTHR43875:SF4">
    <property type="entry name" value="GLUCOSE IMPORT ATP-BINDING PROTEIN GLCV"/>
    <property type="match status" value="1"/>
</dbReference>
<keyword evidence="5" id="KW-0472">Membrane</keyword>
<accession>A0AAQ4CV92</accession>
<dbReference type="Proteomes" id="UP001319921">
    <property type="component" value="Chromosome"/>
</dbReference>
<dbReference type="PROSITE" id="PS00211">
    <property type="entry name" value="ABC_TRANSPORTER_1"/>
    <property type="match status" value="1"/>
</dbReference>
<evidence type="ECO:0000259" key="6">
    <source>
        <dbReference type="PROSITE" id="PS50893"/>
    </source>
</evidence>
<dbReference type="SMART" id="SM00382">
    <property type="entry name" value="AAA"/>
    <property type="match status" value="1"/>
</dbReference>
<evidence type="ECO:0000313" key="7">
    <source>
        <dbReference type="EMBL" id="BDB99723.1"/>
    </source>
</evidence>
<keyword evidence="2" id="KW-1003">Cell membrane</keyword>
<gene>
    <name evidence="7" type="ORF">SACC_27400</name>
</gene>
<reference evidence="7 8" key="1">
    <citation type="journal article" date="2022" name="Microbiol. Resour. Announc.">
        <title>Complete Genome Sequence of the Hyperthermophilic and Acidophilic Archaeon Saccharolobus caldissimus Strain HS-3T.</title>
        <authorList>
            <person name="Sakai H.D."/>
            <person name="Kurosawa N."/>
        </authorList>
    </citation>
    <scope>NUCLEOTIDE SEQUENCE [LARGE SCALE GENOMIC DNA]</scope>
    <source>
        <strain evidence="7 8">JCM32116</strain>
    </source>
</reference>
<dbReference type="Pfam" id="PF00005">
    <property type="entry name" value="ABC_tran"/>
    <property type="match status" value="1"/>
</dbReference>
<dbReference type="GO" id="GO:0016887">
    <property type="term" value="F:ATP hydrolysis activity"/>
    <property type="evidence" value="ECO:0007669"/>
    <property type="project" value="InterPro"/>
</dbReference>
<evidence type="ECO:0000256" key="1">
    <source>
        <dbReference type="ARBA" id="ARBA00022448"/>
    </source>
</evidence>
<dbReference type="InterPro" id="IPR015853">
    <property type="entry name" value="ABC_transpr_FbpC"/>
</dbReference>
<dbReference type="GO" id="GO:0005524">
    <property type="term" value="F:ATP binding"/>
    <property type="evidence" value="ECO:0007669"/>
    <property type="project" value="UniProtKB-KW"/>
</dbReference>
<keyword evidence="3" id="KW-0547">Nucleotide-binding</keyword>
<protein>
    <recommendedName>
        <fullName evidence="6">ABC transporter domain-containing protein</fullName>
    </recommendedName>
</protein>
<dbReference type="InterPro" id="IPR003439">
    <property type="entry name" value="ABC_transporter-like_ATP-bd"/>
</dbReference>
<dbReference type="InterPro" id="IPR047641">
    <property type="entry name" value="ABC_transpr_MalK/UgpC-like"/>
</dbReference>
<sequence length="212" mass="23534">MVRIIAKNISKVFKKGKVIALDNINLVINNGERFGILGPSGAGKTTFMRIIAGLDVPSSGELFFDDKLVTSNGKLFVPPEDRRVGMVFQTWALYPNLTAFENIAFPLTNMGLSKEEIRRRVEEVAKILDISHVLNHYPRELSGGQQQRVALARALVKDPSLLLLDEPFTDFLTTLEGRWFPPREIIVPTIDSGLHLSYGGQTRGPETPSCSN</sequence>
<organism evidence="7 8">
    <name type="scientific">Saccharolobus caldissimus</name>
    <dbReference type="NCBI Taxonomy" id="1702097"/>
    <lineage>
        <taxon>Archaea</taxon>
        <taxon>Thermoproteota</taxon>
        <taxon>Thermoprotei</taxon>
        <taxon>Sulfolobales</taxon>
        <taxon>Sulfolobaceae</taxon>
        <taxon>Saccharolobus</taxon>
    </lineage>
</organism>
<dbReference type="RefSeq" id="WP_229570184.1">
    <property type="nucleotide sequence ID" value="NZ_AP025226.1"/>
</dbReference>
<evidence type="ECO:0000256" key="4">
    <source>
        <dbReference type="ARBA" id="ARBA00022840"/>
    </source>
</evidence>
<dbReference type="PANTHER" id="PTHR43875">
    <property type="entry name" value="MALTODEXTRIN IMPORT ATP-BINDING PROTEIN MSMX"/>
    <property type="match status" value="1"/>
</dbReference>
<evidence type="ECO:0000256" key="5">
    <source>
        <dbReference type="ARBA" id="ARBA00023136"/>
    </source>
</evidence>
<dbReference type="InterPro" id="IPR003593">
    <property type="entry name" value="AAA+_ATPase"/>
</dbReference>
<dbReference type="KEGG" id="scas:SACC_27400"/>
<name>A0AAQ4CV92_9CREN</name>
<dbReference type="CDD" id="cd03259">
    <property type="entry name" value="ABC_Carb_Solutes_like"/>
    <property type="match status" value="1"/>
</dbReference>
<dbReference type="PROSITE" id="PS50893">
    <property type="entry name" value="ABC_TRANSPORTER_2"/>
    <property type="match status" value="1"/>
</dbReference>
<dbReference type="GO" id="GO:0015408">
    <property type="term" value="F:ABC-type ferric iron transporter activity"/>
    <property type="evidence" value="ECO:0007669"/>
    <property type="project" value="InterPro"/>
</dbReference>
<dbReference type="GO" id="GO:0055052">
    <property type="term" value="C:ATP-binding cassette (ABC) transporter complex, substrate-binding subunit-containing"/>
    <property type="evidence" value="ECO:0007669"/>
    <property type="project" value="TreeGrafter"/>
</dbReference>
<feature type="domain" description="ABC transporter" evidence="6">
    <location>
        <begin position="4"/>
        <end position="211"/>
    </location>
</feature>
<proteinExistence type="predicted"/>
<evidence type="ECO:0000313" key="8">
    <source>
        <dbReference type="Proteomes" id="UP001319921"/>
    </source>
</evidence>
<dbReference type="Gene3D" id="3.40.50.300">
    <property type="entry name" value="P-loop containing nucleotide triphosphate hydrolases"/>
    <property type="match status" value="1"/>
</dbReference>
<keyword evidence="8" id="KW-1185">Reference proteome</keyword>
<dbReference type="AlphaFoldDB" id="A0AAQ4CV92"/>
<keyword evidence="4" id="KW-0067">ATP-binding</keyword>
<evidence type="ECO:0000256" key="2">
    <source>
        <dbReference type="ARBA" id="ARBA00022475"/>
    </source>
</evidence>
<dbReference type="InterPro" id="IPR017871">
    <property type="entry name" value="ABC_transporter-like_CS"/>
</dbReference>
<dbReference type="EMBL" id="AP025226">
    <property type="protein sequence ID" value="BDB99723.1"/>
    <property type="molecule type" value="Genomic_DNA"/>
</dbReference>